<dbReference type="GO" id="GO:0005524">
    <property type="term" value="F:ATP binding"/>
    <property type="evidence" value="ECO:0007669"/>
    <property type="project" value="UniProtKB-UniRule"/>
</dbReference>
<evidence type="ECO:0000313" key="18">
    <source>
        <dbReference type="Proteomes" id="UP000190857"/>
    </source>
</evidence>
<evidence type="ECO:0000256" key="10">
    <source>
        <dbReference type="ARBA" id="ARBA00023235"/>
    </source>
</evidence>
<evidence type="ECO:0000256" key="12">
    <source>
        <dbReference type="ARBA" id="ARBA00034808"/>
    </source>
</evidence>
<dbReference type="InterPro" id="IPR011335">
    <property type="entry name" value="Restrct_endonuc-II-like"/>
</dbReference>
<proteinExistence type="predicted"/>
<sequence>MNTLIDNRAGEPAETGPRSYSAVEIAEMLKLPRPTDEQILVIEAPLQPAMVVAGAGSGKTETMANRIVWLLANRLVEVPQILGLTFTRKAAGELQERILTRIEQLGRVIETGSRDILEAPTVSTYNAFASGIFREYGRSIGREPESTVITDASAWRLARDIVIRSDDDRLVALDKSIDQITSAVVWLSRSLSDNDAADRGDDILRMVERVVQLEEMPWGSRKRTPSKTVVDTVRDLSALPVLLSLADEFAREKRRRGFVEFSDQVALALEICRRVPRARDDYRSRFRVVILDEYQDTSVVQTDLLSGLFADHPVMAVGDPNQSIYGWRGASASNLARFLADFAPTSPSATYSLSTSWRNAHEILAAANAVAGRLPVLPTVPVSELRASPAAADGRVDLSFTETIDDEAREVAEWFHRELRRPTTSGKQRTAAMLCRSVKNIAPFTDALDAADVPYHVLGLAGLLEQPVIVDLVAALRVLHDPTAGSELIRLLTGARWQIGPRDIAALNRLAAWLSDRDTGYALLDDSTREALRQSTNPDDARSLVEAIDFLIEAPDTHRALAGITPEGRRRMRAAATQLASIRRRGGLDLLDLVSLVVQELLLDIEIAANESATLGQASLDAFVEQVESYLAVDESGTLGPFLAWLDEAEKREKLAPRSDEPEPGTVQILTIHGSKGLEWDSVAVPRLVADEMPGKLRSKRGWTAFGELPFDFRGDRDVLPELQWRSAETHLEFDEAYTRFGEELEQRNSEEQRRLAYVAITRARDALHLGGSFWATQSKPREASTYLRETEEALERLRGTTSDRLPAQSELDENPLAGIQHRVDWPLDPLGPRRERVTAAARAVREADPGRTTRWDADIALLLAEREDRRTGDQRVALPARVPASRFKDFVSDPAEVATRLRRPLPEKPYRQTRLGTLFHSWVEQRSGMTGTGDVLDASLLELDGDDLTATQYPVEGAELEALRALQATFEASEWADRKPVDVEIEIDVTLGGQVLICKLDAVYETDGRYQIVDWKTGRSPRGDDELEERQYQLALYRVAYARWKEIPAEDIDAVFYYVAEDTVIRPRTLYSEEELVRRWTEAVSRA</sequence>
<dbReference type="RefSeq" id="WP_234990978.1">
    <property type="nucleotide sequence ID" value="NZ_FUZP01000001.1"/>
</dbReference>
<dbReference type="STRING" id="123320.SAMN06309945_1139"/>
<dbReference type="Pfam" id="PF12705">
    <property type="entry name" value="PDDEXK_1"/>
    <property type="match status" value="1"/>
</dbReference>
<evidence type="ECO:0000256" key="5">
    <source>
        <dbReference type="ARBA" id="ARBA00022806"/>
    </source>
</evidence>
<dbReference type="PROSITE" id="PS51217">
    <property type="entry name" value="UVRD_HELICASE_CTER"/>
    <property type="match status" value="1"/>
</dbReference>
<dbReference type="Gene3D" id="1.10.486.10">
    <property type="entry name" value="PCRA, domain 4"/>
    <property type="match status" value="1"/>
</dbReference>
<keyword evidence="10" id="KW-0413">Isomerase</keyword>
<reference evidence="17 18" key="1">
    <citation type="submission" date="2017-02" db="EMBL/GenBank/DDBJ databases">
        <authorList>
            <person name="Peterson S.W."/>
        </authorList>
    </citation>
    <scope>NUCLEOTIDE SEQUENCE [LARGE SCALE GENOMIC DNA]</scope>
    <source>
        <strain evidence="17 18">VKM Ac-2059</strain>
    </source>
</reference>
<protein>
    <recommendedName>
        <fullName evidence="12">DNA 3'-5' helicase</fullName>
        <ecNumber evidence="12">5.6.2.4</ecNumber>
    </recommendedName>
</protein>
<dbReference type="EMBL" id="FUZP01000001">
    <property type="protein sequence ID" value="SKC45461.1"/>
    <property type="molecule type" value="Genomic_DNA"/>
</dbReference>
<dbReference type="PANTHER" id="PTHR11070">
    <property type="entry name" value="UVRD / RECB / PCRA DNA HELICASE FAMILY MEMBER"/>
    <property type="match status" value="1"/>
</dbReference>
<name>A0A1T5J2B2_9MICO</name>
<dbReference type="GO" id="GO:0003677">
    <property type="term" value="F:DNA binding"/>
    <property type="evidence" value="ECO:0007669"/>
    <property type="project" value="UniProtKB-KW"/>
</dbReference>
<evidence type="ECO:0000256" key="2">
    <source>
        <dbReference type="ARBA" id="ARBA00022741"/>
    </source>
</evidence>
<evidence type="ECO:0000259" key="15">
    <source>
        <dbReference type="PROSITE" id="PS51198"/>
    </source>
</evidence>
<dbReference type="Gene3D" id="3.90.320.10">
    <property type="match status" value="1"/>
</dbReference>
<dbReference type="GO" id="GO:0043138">
    <property type="term" value="F:3'-5' DNA helicase activity"/>
    <property type="evidence" value="ECO:0007669"/>
    <property type="project" value="UniProtKB-EC"/>
</dbReference>
<dbReference type="GO" id="GO:0000725">
    <property type="term" value="P:recombinational repair"/>
    <property type="evidence" value="ECO:0007669"/>
    <property type="project" value="TreeGrafter"/>
</dbReference>
<dbReference type="GO" id="GO:0005829">
    <property type="term" value="C:cytosol"/>
    <property type="evidence" value="ECO:0007669"/>
    <property type="project" value="TreeGrafter"/>
</dbReference>
<evidence type="ECO:0000259" key="16">
    <source>
        <dbReference type="PROSITE" id="PS51217"/>
    </source>
</evidence>
<dbReference type="SUPFAM" id="SSF52540">
    <property type="entry name" value="P-loop containing nucleoside triphosphate hydrolases"/>
    <property type="match status" value="1"/>
</dbReference>
<dbReference type="GO" id="GO:0004527">
    <property type="term" value="F:exonuclease activity"/>
    <property type="evidence" value="ECO:0007669"/>
    <property type="project" value="UniProtKB-KW"/>
</dbReference>
<evidence type="ECO:0000256" key="6">
    <source>
        <dbReference type="ARBA" id="ARBA00022839"/>
    </source>
</evidence>
<comment type="catalytic activity">
    <reaction evidence="11">
        <text>Couples ATP hydrolysis with the unwinding of duplex DNA by translocating in the 3'-5' direction.</text>
        <dbReference type="EC" id="5.6.2.4"/>
    </reaction>
</comment>
<dbReference type="Pfam" id="PF13361">
    <property type="entry name" value="UvrD_C"/>
    <property type="match status" value="1"/>
</dbReference>
<dbReference type="InterPro" id="IPR011604">
    <property type="entry name" value="PDDEXK-like_dom_sf"/>
</dbReference>
<dbReference type="EC" id="5.6.2.4" evidence="12"/>
<dbReference type="AlphaFoldDB" id="A0A1T5J2B2"/>
<evidence type="ECO:0000256" key="9">
    <source>
        <dbReference type="ARBA" id="ARBA00023204"/>
    </source>
</evidence>
<dbReference type="PROSITE" id="PS51198">
    <property type="entry name" value="UVRD_HELICASE_ATP_BIND"/>
    <property type="match status" value="1"/>
</dbReference>
<dbReference type="Pfam" id="PF00580">
    <property type="entry name" value="UvrD-helicase"/>
    <property type="match status" value="1"/>
</dbReference>
<comment type="catalytic activity">
    <reaction evidence="13">
        <text>ATP + H2O = ADP + phosphate + H(+)</text>
        <dbReference type="Rhea" id="RHEA:13065"/>
        <dbReference type="ChEBI" id="CHEBI:15377"/>
        <dbReference type="ChEBI" id="CHEBI:15378"/>
        <dbReference type="ChEBI" id="CHEBI:30616"/>
        <dbReference type="ChEBI" id="CHEBI:43474"/>
        <dbReference type="ChEBI" id="CHEBI:456216"/>
        <dbReference type="EC" id="5.6.2.4"/>
    </reaction>
</comment>
<keyword evidence="6" id="KW-0269">Exonuclease</keyword>
<gene>
    <name evidence="17" type="ORF">SAMN06309945_1139</name>
</gene>
<keyword evidence="8" id="KW-0238">DNA-binding</keyword>
<dbReference type="GO" id="GO:0033202">
    <property type="term" value="C:DNA helicase complex"/>
    <property type="evidence" value="ECO:0007669"/>
    <property type="project" value="TreeGrafter"/>
</dbReference>
<feature type="binding site" evidence="14">
    <location>
        <begin position="53"/>
        <end position="60"/>
    </location>
    <ligand>
        <name>ATP</name>
        <dbReference type="ChEBI" id="CHEBI:30616"/>
    </ligand>
</feature>
<evidence type="ECO:0000256" key="8">
    <source>
        <dbReference type="ARBA" id="ARBA00023125"/>
    </source>
</evidence>
<dbReference type="PANTHER" id="PTHR11070:SF55">
    <property type="entry name" value="DNA 3'-5' HELICASE"/>
    <property type="match status" value="1"/>
</dbReference>
<keyword evidence="9" id="KW-0234">DNA repair</keyword>
<organism evidence="17 18">
    <name type="scientific">Okibacterium fritillariae</name>
    <dbReference type="NCBI Taxonomy" id="123320"/>
    <lineage>
        <taxon>Bacteria</taxon>
        <taxon>Bacillati</taxon>
        <taxon>Actinomycetota</taxon>
        <taxon>Actinomycetes</taxon>
        <taxon>Micrococcales</taxon>
        <taxon>Microbacteriaceae</taxon>
        <taxon>Okibacterium</taxon>
    </lineage>
</organism>
<keyword evidence="1" id="KW-0540">Nuclease</keyword>
<dbReference type="InterPro" id="IPR027417">
    <property type="entry name" value="P-loop_NTPase"/>
</dbReference>
<dbReference type="CDD" id="cd17932">
    <property type="entry name" value="DEXQc_UvrD"/>
    <property type="match status" value="1"/>
</dbReference>
<evidence type="ECO:0000313" key="17">
    <source>
        <dbReference type="EMBL" id="SKC45461.1"/>
    </source>
</evidence>
<dbReference type="Proteomes" id="UP000190857">
    <property type="component" value="Unassembled WGS sequence"/>
</dbReference>
<dbReference type="Gene3D" id="3.40.50.300">
    <property type="entry name" value="P-loop containing nucleotide triphosphate hydrolases"/>
    <property type="match status" value="4"/>
</dbReference>
<dbReference type="InterPro" id="IPR014016">
    <property type="entry name" value="UvrD-like_ATP-bd"/>
</dbReference>
<dbReference type="InterPro" id="IPR000212">
    <property type="entry name" value="DNA_helicase_UvrD/REP"/>
</dbReference>
<feature type="domain" description="UvrD-like helicase C-terminal" evidence="16">
    <location>
        <begin position="361"/>
        <end position="677"/>
    </location>
</feature>
<feature type="domain" description="UvrD-like helicase ATP-binding" evidence="15">
    <location>
        <begin position="32"/>
        <end position="360"/>
    </location>
</feature>
<evidence type="ECO:0000256" key="13">
    <source>
        <dbReference type="ARBA" id="ARBA00048988"/>
    </source>
</evidence>
<evidence type="ECO:0000256" key="11">
    <source>
        <dbReference type="ARBA" id="ARBA00034617"/>
    </source>
</evidence>
<evidence type="ECO:0000256" key="14">
    <source>
        <dbReference type="PROSITE-ProRule" id="PRU00560"/>
    </source>
</evidence>
<evidence type="ECO:0000256" key="7">
    <source>
        <dbReference type="ARBA" id="ARBA00022840"/>
    </source>
</evidence>
<dbReference type="SUPFAM" id="SSF52980">
    <property type="entry name" value="Restriction endonuclease-like"/>
    <property type="match status" value="1"/>
</dbReference>
<keyword evidence="5 14" id="KW-0347">Helicase</keyword>
<keyword evidence="3" id="KW-0227">DNA damage</keyword>
<evidence type="ECO:0000256" key="4">
    <source>
        <dbReference type="ARBA" id="ARBA00022801"/>
    </source>
</evidence>
<evidence type="ECO:0000256" key="3">
    <source>
        <dbReference type="ARBA" id="ARBA00022763"/>
    </source>
</evidence>
<dbReference type="InterPro" id="IPR014017">
    <property type="entry name" value="DNA_helicase_UvrD-like_C"/>
</dbReference>
<keyword evidence="2 14" id="KW-0547">Nucleotide-binding</keyword>
<dbReference type="InterPro" id="IPR038726">
    <property type="entry name" value="PDDEXK_AddAB-type"/>
</dbReference>
<keyword evidence="4 14" id="KW-0378">Hydrolase</keyword>
<keyword evidence="18" id="KW-1185">Reference proteome</keyword>
<evidence type="ECO:0000256" key="1">
    <source>
        <dbReference type="ARBA" id="ARBA00022722"/>
    </source>
</evidence>
<accession>A0A1T5J2B2</accession>
<keyword evidence="7 14" id="KW-0067">ATP-binding</keyword>